<keyword evidence="2" id="KW-0433">Leucine-rich repeat</keyword>
<dbReference type="PROSITE" id="PS51450">
    <property type="entry name" value="LRR"/>
    <property type="match status" value="2"/>
</dbReference>
<dbReference type="AlphaFoldDB" id="A0ABD3QPF5"/>
<dbReference type="EMBL" id="JALLPJ020000104">
    <property type="protein sequence ID" value="KAL3802278.1"/>
    <property type="molecule type" value="Genomic_DNA"/>
</dbReference>
<proteinExistence type="predicted"/>
<dbReference type="SUPFAM" id="SSF52047">
    <property type="entry name" value="RNI-like"/>
    <property type="match status" value="2"/>
</dbReference>
<dbReference type="Proteomes" id="UP001530400">
    <property type="component" value="Unassembled WGS sequence"/>
</dbReference>
<protein>
    <submittedName>
        <fullName evidence="4">Uncharacterized protein</fullName>
    </submittedName>
</protein>
<evidence type="ECO:0000256" key="3">
    <source>
        <dbReference type="ARBA" id="ARBA00022737"/>
    </source>
</evidence>
<evidence type="ECO:0000256" key="1">
    <source>
        <dbReference type="ARBA" id="ARBA00022468"/>
    </source>
</evidence>
<keyword evidence="1" id="KW-0343">GTPase activation</keyword>
<gene>
    <name evidence="4" type="ORF">ACHAWO_002126</name>
</gene>
<sequence>MYSYKYGHFRSLGLTKREAQAAESFHTQLSLTTLHLTQRQQLLESNPEQLLGEHEHHRDHYFVRESQAVFAEVPTRTMDIKMTTGYSDTQHLLDESFDQIWEEFAEALRDCGYQDVMKFDISKVIISRSVLDSLIPALATKTITSLSFQRANFGPDEWRMISVYLGLNEDGPLTHLDLTGNKLDDVSGIQFFRVVADRPSIDVLRLENCEINDDSEVMSALADTFGKLNFLDLRHNRIGNLGVDAMCNALAKNPSIKRLNLRDNDISDQGAPLFSKALATNTNLTRLCLQGTDITDAGIKILIDALFNTASMKAVESSNHRCQIDMGGEKMNGLECISWINRHDNVELTKKEKASVFREFKRNLPQNVGLTNPGDVRNFSTDLSQTKRERNASFRKAGKKAMLYLAEATRNTLYQPTVAMADRRSRFAQLRSVGPLDRKYCDAVCQFSSQMDELISILSTAREESVRLPSEKCKFLSRAKGDKSLKINLNFHVVANGQHQLMCHEELRQQWRNLANAIESCRRRKKISLVEISNIQLSSEILEILLPSLTIRIDRHQMPMPRLVFNSNSLGKYEVLSLANYLLNINNELCSLEVSGNNINNPTAMKELSNAIGSCKNMKCLKLESCSLGQSTCVMSLIISSLANLTAVYLSGNMIATDGAILIAKMLADNPPLQELYLNDNELHDVDMVPVAKSLQTNTNLRKLYMRENFLTLNGEDTLVSALVNKQNIITIFNSNHTCEVFLNQSGNSRVGVHNNSTPSNNLYAKLYKVIIKSNPAVINPKRLEGVPLSLMPTVLSLTMKSIKMASGCKRQANKKITLNCLFTFLRSWTMPELLSLGGAPGAQRRLQMKLTCLERKLDCVWFYCW</sequence>
<name>A0ABD3QPF5_9STRA</name>
<reference evidence="4 5" key="1">
    <citation type="submission" date="2024-10" db="EMBL/GenBank/DDBJ databases">
        <title>Updated reference genomes for cyclostephanoid diatoms.</title>
        <authorList>
            <person name="Roberts W.R."/>
            <person name="Alverson A.J."/>
        </authorList>
    </citation>
    <scope>NUCLEOTIDE SEQUENCE [LARGE SCALE GENOMIC DNA]</scope>
    <source>
        <strain evidence="4 5">AJA010-31</strain>
    </source>
</reference>
<keyword evidence="3" id="KW-0677">Repeat</keyword>
<evidence type="ECO:0000313" key="4">
    <source>
        <dbReference type="EMBL" id="KAL3802278.1"/>
    </source>
</evidence>
<organism evidence="4 5">
    <name type="scientific">Cyclotella atomus</name>
    <dbReference type="NCBI Taxonomy" id="382360"/>
    <lineage>
        <taxon>Eukaryota</taxon>
        <taxon>Sar</taxon>
        <taxon>Stramenopiles</taxon>
        <taxon>Ochrophyta</taxon>
        <taxon>Bacillariophyta</taxon>
        <taxon>Coscinodiscophyceae</taxon>
        <taxon>Thalassiosirophycidae</taxon>
        <taxon>Stephanodiscales</taxon>
        <taxon>Stephanodiscaceae</taxon>
        <taxon>Cyclotella</taxon>
    </lineage>
</organism>
<dbReference type="Pfam" id="PF13516">
    <property type="entry name" value="LRR_6"/>
    <property type="match status" value="4"/>
</dbReference>
<dbReference type="GO" id="GO:0005096">
    <property type="term" value="F:GTPase activator activity"/>
    <property type="evidence" value="ECO:0007669"/>
    <property type="project" value="UniProtKB-KW"/>
</dbReference>
<dbReference type="InterPro" id="IPR027038">
    <property type="entry name" value="RanGap"/>
</dbReference>
<dbReference type="SMART" id="SM00368">
    <property type="entry name" value="LRR_RI"/>
    <property type="match status" value="7"/>
</dbReference>
<comment type="caution">
    <text evidence="4">The sequence shown here is derived from an EMBL/GenBank/DDBJ whole genome shotgun (WGS) entry which is preliminary data.</text>
</comment>
<dbReference type="PANTHER" id="PTHR24113:SF12">
    <property type="entry name" value="RAN GTPASE-ACTIVATING PROTEIN 1"/>
    <property type="match status" value="1"/>
</dbReference>
<dbReference type="InterPro" id="IPR001611">
    <property type="entry name" value="Leu-rich_rpt"/>
</dbReference>
<dbReference type="PANTHER" id="PTHR24113">
    <property type="entry name" value="RAN GTPASE-ACTIVATING PROTEIN 1"/>
    <property type="match status" value="1"/>
</dbReference>
<evidence type="ECO:0000256" key="2">
    <source>
        <dbReference type="ARBA" id="ARBA00022614"/>
    </source>
</evidence>
<evidence type="ECO:0000313" key="5">
    <source>
        <dbReference type="Proteomes" id="UP001530400"/>
    </source>
</evidence>
<dbReference type="Gene3D" id="3.80.10.10">
    <property type="entry name" value="Ribonuclease Inhibitor"/>
    <property type="match status" value="2"/>
</dbReference>
<keyword evidence="5" id="KW-1185">Reference proteome</keyword>
<accession>A0ABD3QPF5</accession>
<dbReference type="InterPro" id="IPR032675">
    <property type="entry name" value="LRR_dom_sf"/>
</dbReference>